<dbReference type="EMBL" id="CP023036">
    <property type="protein sequence ID" value="AXY21214.1"/>
    <property type="molecule type" value="Genomic_DNA"/>
</dbReference>
<name>A0A347W8M1_9PROT</name>
<evidence type="ECO:0000313" key="2">
    <source>
        <dbReference type="Proteomes" id="UP000264120"/>
    </source>
</evidence>
<keyword evidence="2" id="KW-1185">Reference proteome</keyword>
<proteinExistence type="predicted"/>
<protein>
    <submittedName>
        <fullName evidence="1">Uncharacterized protein</fullName>
    </submittedName>
</protein>
<dbReference type="OrthoDB" id="7223136at2"/>
<dbReference type="GeneID" id="98314565"/>
<organism evidence="1 2">
    <name type="scientific">Komagataeibacter saccharivorans</name>
    <dbReference type="NCBI Taxonomy" id="265959"/>
    <lineage>
        <taxon>Bacteria</taxon>
        <taxon>Pseudomonadati</taxon>
        <taxon>Pseudomonadota</taxon>
        <taxon>Alphaproteobacteria</taxon>
        <taxon>Acetobacterales</taxon>
        <taxon>Acetobacteraceae</taxon>
        <taxon>Komagataeibacter</taxon>
    </lineage>
</organism>
<dbReference type="AlphaFoldDB" id="A0A347W8M1"/>
<sequence>MKRETVLLIGFLFITIGTSAGLWYMAMPNFRPLSFPTMESGTIAVGPMRAERTLTAAQVHTFNDWLQGHTAGWGPLGQTPPSTGDAVLMMQVAPDAHDQQAGAGAHQPAEPYRITLWTGISAADWNNTVFVESRPGAVIRVHHFSDRDFGVLRDLVNQYDYPRSAFP</sequence>
<dbReference type="RefSeq" id="WP_102324507.1">
    <property type="nucleotide sequence ID" value="NZ_CALCQY010000018.1"/>
</dbReference>
<gene>
    <name evidence="1" type="ORF">CD178_00395</name>
</gene>
<dbReference type="Proteomes" id="UP000264120">
    <property type="component" value="Chromosome"/>
</dbReference>
<dbReference type="KEGG" id="ksc:CD178_00395"/>
<accession>A0A347W8M1</accession>
<evidence type="ECO:0000313" key="1">
    <source>
        <dbReference type="EMBL" id="AXY21214.1"/>
    </source>
</evidence>
<reference evidence="1 2" key="1">
    <citation type="submission" date="2017-08" db="EMBL/GenBank/DDBJ databases">
        <title>Complete genome sequence of Gluconacetobacter saccharivorans CV1 isolated from Fermented Vinegar.</title>
        <authorList>
            <person name="Kim S.-Y."/>
        </authorList>
    </citation>
    <scope>NUCLEOTIDE SEQUENCE [LARGE SCALE GENOMIC DNA]</scope>
    <source>
        <strain evidence="1 2">CV1</strain>
    </source>
</reference>